<dbReference type="InterPro" id="IPR005171">
    <property type="entry name" value="Cyt_c_oxidase_su4_prok"/>
</dbReference>
<evidence type="ECO:0008006" key="9">
    <source>
        <dbReference type="Google" id="ProtNLM"/>
    </source>
</evidence>
<accession>A0A2S8F6I6</accession>
<keyword evidence="5 6" id="KW-0472">Membrane</keyword>
<name>A0A2S8F6I6_9BACT</name>
<organism evidence="7 8">
    <name type="scientific">Blastopirellula marina</name>
    <dbReference type="NCBI Taxonomy" id="124"/>
    <lineage>
        <taxon>Bacteria</taxon>
        <taxon>Pseudomonadati</taxon>
        <taxon>Planctomycetota</taxon>
        <taxon>Planctomycetia</taxon>
        <taxon>Pirellulales</taxon>
        <taxon>Pirellulaceae</taxon>
        <taxon>Blastopirellula</taxon>
    </lineage>
</organism>
<evidence type="ECO:0000256" key="2">
    <source>
        <dbReference type="ARBA" id="ARBA00022475"/>
    </source>
</evidence>
<dbReference type="AlphaFoldDB" id="A0A2S8F6I6"/>
<evidence type="ECO:0000256" key="4">
    <source>
        <dbReference type="ARBA" id="ARBA00022989"/>
    </source>
</evidence>
<evidence type="ECO:0000256" key="5">
    <source>
        <dbReference type="ARBA" id="ARBA00023136"/>
    </source>
</evidence>
<reference evidence="7 8" key="1">
    <citation type="submission" date="2018-02" db="EMBL/GenBank/DDBJ databases">
        <title>Comparative genomes isolates from brazilian mangrove.</title>
        <authorList>
            <person name="Araujo J.E."/>
            <person name="Taketani R.G."/>
            <person name="Silva M.C.P."/>
            <person name="Loureco M.V."/>
            <person name="Andreote F.D."/>
        </authorList>
    </citation>
    <scope>NUCLEOTIDE SEQUENCE [LARGE SCALE GENOMIC DNA]</scope>
    <source>
        <strain evidence="7 8">NAP PRIS-MGV</strain>
    </source>
</reference>
<dbReference type="Proteomes" id="UP000239388">
    <property type="component" value="Unassembled WGS sequence"/>
</dbReference>
<proteinExistence type="predicted"/>
<gene>
    <name evidence="7" type="ORF">C5Y98_27030</name>
</gene>
<dbReference type="Pfam" id="PF03626">
    <property type="entry name" value="COX4_pro"/>
    <property type="match status" value="1"/>
</dbReference>
<feature type="transmembrane region" description="Helical" evidence="6">
    <location>
        <begin position="95"/>
        <end position="117"/>
    </location>
</feature>
<sequence>MPGYIGTLSTWCGSSFSPCCTCFRETNTMSDSSEVPPHGEPLPDTHLENDETLHATTGNRKYWVVFVALCFLTLCSFLTYFQWWDTAIPPKVSMAFMMAVSCGKALLVMLFFMHLLWEANWKWVLTIPAAMMSIFLVCMLIPDIGLRTEKYSEERWYHAPVPHIESAETAAADATSATH</sequence>
<keyword evidence="4 6" id="KW-1133">Transmembrane helix</keyword>
<dbReference type="EMBL" id="PUIB01000027">
    <property type="protein sequence ID" value="PQO27750.1"/>
    <property type="molecule type" value="Genomic_DNA"/>
</dbReference>
<evidence type="ECO:0000313" key="7">
    <source>
        <dbReference type="EMBL" id="PQO27750.1"/>
    </source>
</evidence>
<protein>
    <recommendedName>
        <fullName evidence="9">Cytochrome C oxidase subunit IV</fullName>
    </recommendedName>
</protein>
<keyword evidence="3 6" id="KW-0812">Transmembrane</keyword>
<keyword evidence="2" id="KW-1003">Cell membrane</keyword>
<evidence type="ECO:0000256" key="6">
    <source>
        <dbReference type="SAM" id="Phobius"/>
    </source>
</evidence>
<feature type="transmembrane region" description="Helical" evidence="6">
    <location>
        <begin position="123"/>
        <end position="146"/>
    </location>
</feature>
<dbReference type="GO" id="GO:0005886">
    <property type="term" value="C:plasma membrane"/>
    <property type="evidence" value="ECO:0007669"/>
    <property type="project" value="UniProtKB-SubCell"/>
</dbReference>
<feature type="transmembrane region" description="Helical" evidence="6">
    <location>
        <begin position="62"/>
        <end position="83"/>
    </location>
</feature>
<evidence type="ECO:0000256" key="1">
    <source>
        <dbReference type="ARBA" id="ARBA00004651"/>
    </source>
</evidence>
<evidence type="ECO:0000256" key="3">
    <source>
        <dbReference type="ARBA" id="ARBA00022692"/>
    </source>
</evidence>
<comment type="subcellular location">
    <subcellularLocation>
        <location evidence="1">Cell membrane</location>
        <topology evidence="1">Multi-pass membrane protein</topology>
    </subcellularLocation>
</comment>
<evidence type="ECO:0000313" key="8">
    <source>
        <dbReference type="Proteomes" id="UP000239388"/>
    </source>
</evidence>
<comment type="caution">
    <text evidence="7">The sequence shown here is derived from an EMBL/GenBank/DDBJ whole genome shotgun (WGS) entry which is preliminary data.</text>
</comment>